<dbReference type="EMBL" id="BARV01008868">
    <property type="protein sequence ID" value="GAI09244.1"/>
    <property type="molecule type" value="Genomic_DNA"/>
</dbReference>
<dbReference type="InterPro" id="IPR007156">
    <property type="entry name" value="MamQ_LemA"/>
</dbReference>
<evidence type="ECO:0000256" key="2">
    <source>
        <dbReference type="ARBA" id="ARBA00008854"/>
    </source>
</evidence>
<sequence>ERETLKMVTEARTQLQKAKTPTEKANASNMVTSALKTLFAVSESYPDLKANKNFMMLQEELSGTEGKIAYARQFYNDNVMKFNTAIQRFPTKIIAKLFNFKQRAYFEAEGKERKPVEVEF</sequence>
<comment type="similarity">
    <text evidence="2">Belongs to the LemA family.</text>
</comment>
<dbReference type="Pfam" id="PF04011">
    <property type="entry name" value="LemA"/>
    <property type="match status" value="1"/>
</dbReference>
<evidence type="ECO:0000256" key="4">
    <source>
        <dbReference type="ARBA" id="ARBA00022989"/>
    </source>
</evidence>
<feature type="non-terminal residue" evidence="6">
    <location>
        <position position="1"/>
    </location>
</feature>
<keyword evidence="3" id="KW-0812">Transmembrane</keyword>
<organism evidence="6">
    <name type="scientific">marine sediment metagenome</name>
    <dbReference type="NCBI Taxonomy" id="412755"/>
    <lineage>
        <taxon>unclassified sequences</taxon>
        <taxon>metagenomes</taxon>
        <taxon>ecological metagenomes</taxon>
    </lineage>
</organism>
<keyword evidence="5" id="KW-0472">Membrane</keyword>
<dbReference type="GO" id="GO:0016020">
    <property type="term" value="C:membrane"/>
    <property type="evidence" value="ECO:0007669"/>
    <property type="project" value="UniProtKB-SubCell"/>
</dbReference>
<gene>
    <name evidence="6" type="ORF">S06H3_17690</name>
</gene>
<comment type="subcellular location">
    <subcellularLocation>
        <location evidence="1">Membrane</location>
        <topology evidence="1">Single-pass membrane protein</topology>
    </subcellularLocation>
</comment>
<evidence type="ECO:0000256" key="1">
    <source>
        <dbReference type="ARBA" id="ARBA00004167"/>
    </source>
</evidence>
<evidence type="ECO:0008006" key="7">
    <source>
        <dbReference type="Google" id="ProtNLM"/>
    </source>
</evidence>
<dbReference type="SUPFAM" id="SSF140478">
    <property type="entry name" value="LemA-like"/>
    <property type="match status" value="1"/>
</dbReference>
<dbReference type="PANTHER" id="PTHR34478:SF2">
    <property type="entry name" value="MEMBRANE PROTEIN"/>
    <property type="match status" value="1"/>
</dbReference>
<reference evidence="6" key="1">
    <citation type="journal article" date="2014" name="Front. Microbiol.">
        <title>High frequency of phylogenetically diverse reductive dehalogenase-homologous genes in deep subseafloor sedimentary metagenomes.</title>
        <authorList>
            <person name="Kawai M."/>
            <person name="Futagami T."/>
            <person name="Toyoda A."/>
            <person name="Takaki Y."/>
            <person name="Nishi S."/>
            <person name="Hori S."/>
            <person name="Arai W."/>
            <person name="Tsubouchi T."/>
            <person name="Morono Y."/>
            <person name="Uchiyama I."/>
            <person name="Ito T."/>
            <person name="Fujiyama A."/>
            <person name="Inagaki F."/>
            <person name="Takami H."/>
        </authorList>
    </citation>
    <scope>NUCLEOTIDE SEQUENCE</scope>
    <source>
        <strain evidence="6">Expedition CK06-06</strain>
    </source>
</reference>
<accession>X1MS66</accession>
<proteinExistence type="inferred from homology"/>
<keyword evidence="4" id="KW-1133">Transmembrane helix</keyword>
<dbReference type="AlphaFoldDB" id="X1MS66"/>
<evidence type="ECO:0000313" key="6">
    <source>
        <dbReference type="EMBL" id="GAI09244.1"/>
    </source>
</evidence>
<dbReference type="InterPro" id="IPR023353">
    <property type="entry name" value="LemA-like_dom_sf"/>
</dbReference>
<dbReference type="PANTHER" id="PTHR34478">
    <property type="entry name" value="PROTEIN LEMA"/>
    <property type="match status" value="1"/>
</dbReference>
<name>X1MS66_9ZZZZ</name>
<protein>
    <recommendedName>
        <fullName evidence="7">LemA family protein</fullName>
    </recommendedName>
</protein>
<evidence type="ECO:0000256" key="5">
    <source>
        <dbReference type="ARBA" id="ARBA00023136"/>
    </source>
</evidence>
<comment type="caution">
    <text evidence="6">The sequence shown here is derived from an EMBL/GenBank/DDBJ whole genome shotgun (WGS) entry which is preliminary data.</text>
</comment>
<evidence type="ECO:0000256" key="3">
    <source>
        <dbReference type="ARBA" id="ARBA00022692"/>
    </source>
</evidence>
<dbReference type="Gene3D" id="1.20.1440.20">
    <property type="entry name" value="LemA-like domain"/>
    <property type="match status" value="1"/>
</dbReference>